<name>A0A0V1ISD1_TRIPS</name>
<dbReference type="InterPro" id="IPR011993">
    <property type="entry name" value="PH-like_dom_sf"/>
</dbReference>
<evidence type="ECO:0000256" key="4">
    <source>
        <dbReference type="ARBA" id="ARBA00004466"/>
    </source>
</evidence>
<evidence type="ECO:0000313" key="15">
    <source>
        <dbReference type="Proteomes" id="UP000054805"/>
    </source>
</evidence>
<evidence type="ECO:0000256" key="7">
    <source>
        <dbReference type="ARBA" id="ARBA00023242"/>
    </source>
</evidence>
<dbReference type="PANTHER" id="PTHR46415:SF2">
    <property type="entry name" value="BETA, PUTATIVE-RELATED"/>
    <property type="match status" value="1"/>
</dbReference>
<dbReference type="PROSITE" id="PS50003">
    <property type="entry name" value="PH_DOMAIN"/>
    <property type="match status" value="1"/>
</dbReference>
<evidence type="ECO:0000259" key="12">
    <source>
        <dbReference type="PROSITE" id="PS01179"/>
    </source>
</evidence>
<evidence type="ECO:0000256" key="6">
    <source>
        <dbReference type="ARBA" id="ARBA00023136"/>
    </source>
</evidence>
<evidence type="ECO:0000256" key="11">
    <source>
        <dbReference type="SAM" id="Coils"/>
    </source>
</evidence>
<dbReference type="SUPFAM" id="SSF81790">
    <property type="entry name" value="Myosin phosphatase inhibitor 17kDa protein, CPI-17"/>
    <property type="match status" value="1"/>
</dbReference>
<evidence type="ECO:0000259" key="13">
    <source>
        <dbReference type="PROSITE" id="PS50003"/>
    </source>
</evidence>
<organism evidence="14 15">
    <name type="scientific">Trichinella pseudospiralis</name>
    <name type="common">Parasitic roundworm</name>
    <dbReference type="NCBI Taxonomy" id="6337"/>
    <lineage>
        <taxon>Eukaryota</taxon>
        <taxon>Metazoa</taxon>
        <taxon>Ecdysozoa</taxon>
        <taxon>Nematoda</taxon>
        <taxon>Enoplea</taxon>
        <taxon>Dorylaimia</taxon>
        <taxon>Trichinellida</taxon>
        <taxon>Trichinellidae</taxon>
        <taxon>Trichinella</taxon>
    </lineage>
</organism>
<feature type="domain" description="PID" evidence="12">
    <location>
        <begin position="569"/>
        <end position="702"/>
    </location>
</feature>
<reference evidence="14 15" key="1">
    <citation type="submission" date="2015-01" db="EMBL/GenBank/DDBJ databases">
        <title>Evolution of Trichinella species and genotypes.</title>
        <authorList>
            <person name="Korhonen P.K."/>
            <person name="Edoardo P."/>
            <person name="Giuseppe L.R."/>
            <person name="Gasser R.B."/>
        </authorList>
    </citation>
    <scope>NUCLEOTIDE SEQUENCE [LARGE SCALE GENOMIC DNA]</scope>
    <source>
        <strain evidence="14">ISS588</strain>
    </source>
</reference>
<dbReference type="Pfam" id="PF16746">
    <property type="entry name" value="BAR_3"/>
    <property type="match status" value="1"/>
</dbReference>
<keyword evidence="5" id="KW-0967">Endosome</keyword>
<dbReference type="AlphaFoldDB" id="A0A0V1ISD1"/>
<dbReference type="InterPro" id="IPR036658">
    <property type="entry name" value="CPI-17_sf"/>
</dbReference>
<keyword evidence="9" id="KW-0131">Cell cycle</keyword>
<dbReference type="GO" id="GO:0023052">
    <property type="term" value="P:signaling"/>
    <property type="evidence" value="ECO:0007669"/>
    <property type="project" value="TreeGrafter"/>
</dbReference>
<protein>
    <submittedName>
        <fullName evidence="14">DCC-interacting protein 13-alpha</fullName>
    </submittedName>
</protein>
<feature type="domain" description="PH" evidence="13">
    <location>
        <begin position="384"/>
        <end position="483"/>
    </location>
</feature>
<dbReference type="InterPro" id="IPR006020">
    <property type="entry name" value="PTB/PI_dom"/>
</dbReference>
<keyword evidence="8" id="KW-0966">Cell projection</keyword>
<dbReference type="PANTHER" id="PTHR46415">
    <property type="entry name" value="ADAPTOR PROTEIN, PHOSPHOTYROSINE INTERACTION, PH DOMAIN AND LEUCINE ZIPPER-CONTAINING 2"/>
    <property type="match status" value="1"/>
</dbReference>
<evidence type="ECO:0000256" key="10">
    <source>
        <dbReference type="ARBA" id="ARBA00023329"/>
    </source>
</evidence>
<dbReference type="InterPro" id="IPR027267">
    <property type="entry name" value="AH/BAR_dom_sf"/>
</dbReference>
<evidence type="ECO:0000256" key="2">
    <source>
        <dbReference type="ARBA" id="ARBA00004220"/>
    </source>
</evidence>
<dbReference type="Gene3D" id="1.10.150.220">
    <property type="entry name" value="CPI-17"/>
    <property type="match status" value="1"/>
</dbReference>
<dbReference type="CDD" id="cd13247">
    <property type="entry name" value="BAR-PH_APPL"/>
    <property type="match status" value="1"/>
</dbReference>
<evidence type="ECO:0000256" key="9">
    <source>
        <dbReference type="ARBA" id="ARBA00023306"/>
    </source>
</evidence>
<comment type="caution">
    <text evidence="14">The sequence shown here is derived from an EMBL/GenBank/DDBJ whole genome shotgun (WGS) entry which is preliminary data.</text>
</comment>
<feature type="non-terminal residue" evidence="14">
    <location>
        <position position="1"/>
    </location>
</feature>
<dbReference type="InterPro" id="IPR047236">
    <property type="entry name" value="PH_DP13A/B"/>
</dbReference>
<keyword evidence="10" id="KW-0968">Cytoplasmic vesicle</keyword>
<evidence type="ECO:0000256" key="8">
    <source>
        <dbReference type="ARBA" id="ARBA00023273"/>
    </source>
</evidence>
<dbReference type="SMART" id="SM00462">
    <property type="entry name" value="PTB"/>
    <property type="match status" value="1"/>
</dbReference>
<sequence>LEMESGRKIRFSNRQDYEKERGRVLTMKYGKQQMMLIRKRLRVEMWLLENLEPLCDLEKFDEAMIELDFLLDMEDEAQRRKWLQEQLQLHCSDKAKAELYMQKMKISSLCLDDVLENSPQTRCMLKVFEEDAKLLHEYVNQFQDQLEGLVAAQKQVAQSMEKLSAFLGSYSRACFPLALNDLEFPALLEKFQGRICELGSWMNLMVQQLRNCVLYPVNKLLSRLVELENHKEEYELLSDDLNTSLLKLVKLSPKCPTKKVEEIGNEYGLMRQRFHQAGLNYFTLLNLLQYQRRIAVVEPLLSLMYAYRSFFRMGNQCMSHDEELEDFFTRVQEQIQSFHIEQQAYGQSTQDYMKTVEEIGRLQPDIYYAEGSSLDKFTADKNPIRHKRGYLFLKSKTALLTKWDRIYFYTENRNLVSQGRDDIASQILLEIDNTVHASLADHEERRYCFSISCGNEFKKQFIFQAICEKDCREWIEAINYISQHGNESPYTESLLKTVENTSLPTERTSDTNRSLGEFTGESGNSSVISLNTTTPIQFDMLNWSDEEELPDATPLLNSSEEEMQMMNTFEVKFLGCMEVENDRRETTAHDAIRQVLHARMVHNIIRAVDMKMLLAGKPADQLRLLDPDSGRLKARFAIVDLVYWTSHANNERLLAFTVRRRGRKEGGKNLFICYVLESTGCEAAIEICDAIAESVKTALQSFPINTPT</sequence>
<dbReference type="GO" id="GO:0005634">
    <property type="term" value="C:nucleus"/>
    <property type="evidence" value="ECO:0007669"/>
    <property type="project" value="UniProtKB-SubCell"/>
</dbReference>
<dbReference type="Gene3D" id="1.20.1270.60">
    <property type="entry name" value="Arfaptin homology (AH) domain/BAR domain"/>
    <property type="match status" value="1"/>
</dbReference>
<dbReference type="GO" id="GO:0045335">
    <property type="term" value="C:phagocytic vesicle"/>
    <property type="evidence" value="ECO:0007669"/>
    <property type="project" value="UniProtKB-SubCell"/>
</dbReference>
<dbReference type="Proteomes" id="UP000054805">
    <property type="component" value="Unassembled WGS sequence"/>
</dbReference>
<comment type="subcellular location">
    <subcellularLocation>
        <location evidence="4">Cell projection</location>
        <location evidence="4">Ruffle</location>
    </subcellularLocation>
    <subcellularLocation>
        <location evidence="3">Cytoplasmic vesicle</location>
        <location evidence="3">Phagosome</location>
    </subcellularLocation>
    <subcellularLocation>
        <location evidence="2">Early endosome membrane</location>
        <topology evidence="2">Peripheral membrane protein</topology>
    </subcellularLocation>
    <subcellularLocation>
        <location evidence="1">Nucleus</location>
    </subcellularLocation>
</comment>
<keyword evidence="11" id="KW-0175">Coiled coil</keyword>
<evidence type="ECO:0000256" key="1">
    <source>
        <dbReference type="ARBA" id="ARBA00004123"/>
    </source>
</evidence>
<dbReference type="Gene3D" id="2.30.29.30">
    <property type="entry name" value="Pleckstrin-homology domain (PH domain)/Phosphotyrosine-binding domain (PTB)"/>
    <property type="match status" value="2"/>
</dbReference>
<dbReference type="GO" id="GO:0001726">
    <property type="term" value="C:ruffle"/>
    <property type="evidence" value="ECO:0007669"/>
    <property type="project" value="UniProtKB-SubCell"/>
</dbReference>
<dbReference type="PROSITE" id="PS01179">
    <property type="entry name" value="PID"/>
    <property type="match status" value="1"/>
</dbReference>
<dbReference type="SUPFAM" id="SSF103657">
    <property type="entry name" value="BAR/IMD domain-like"/>
    <property type="match status" value="1"/>
</dbReference>
<evidence type="ECO:0000256" key="5">
    <source>
        <dbReference type="ARBA" id="ARBA00022753"/>
    </source>
</evidence>
<dbReference type="Pfam" id="PF00640">
    <property type="entry name" value="PID"/>
    <property type="match status" value="1"/>
</dbReference>
<proteinExistence type="predicted"/>
<dbReference type="GO" id="GO:0031901">
    <property type="term" value="C:early endosome membrane"/>
    <property type="evidence" value="ECO:0007669"/>
    <property type="project" value="UniProtKB-SubCell"/>
</dbReference>
<evidence type="ECO:0000313" key="14">
    <source>
        <dbReference type="EMBL" id="KRZ25548.1"/>
    </source>
</evidence>
<dbReference type="InterPro" id="IPR004148">
    <property type="entry name" value="BAR_dom"/>
</dbReference>
<gene>
    <name evidence="14" type="primary">APPL1</name>
    <name evidence="14" type="ORF">T4B_1518</name>
</gene>
<dbReference type="Pfam" id="PF00169">
    <property type="entry name" value="PH"/>
    <property type="match status" value="1"/>
</dbReference>
<accession>A0A0V1ISD1</accession>
<dbReference type="SUPFAM" id="SSF50729">
    <property type="entry name" value="PH domain-like"/>
    <property type="match status" value="2"/>
</dbReference>
<keyword evidence="15" id="KW-1185">Reference proteome</keyword>
<dbReference type="EMBL" id="JYDS01000100">
    <property type="protein sequence ID" value="KRZ25548.1"/>
    <property type="molecule type" value="Genomic_DNA"/>
</dbReference>
<dbReference type="InterPro" id="IPR001849">
    <property type="entry name" value="PH_domain"/>
</dbReference>
<keyword evidence="7" id="KW-0539">Nucleus</keyword>
<evidence type="ECO:0000256" key="3">
    <source>
        <dbReference type="ARBA" id="ARBA00004262"/>
    </source>
</evidence>
<dbReference type="InterPro" id="IPR047181">
    <property type="entry name" value="DP13A/B"/>
</dbReference>
<feature type="coiled-coil region" evidence="11">
    <location>
        <begin position="217"/>
        <end position="247"/>
    </location>
</feature>
<keyword evidence="6" id="KW-0472">Membrane</keyword>
<dbReference type="SMART" id="SM00233">
    <property type="entry name" value="PH"/>
    <property type="match status" value="1"/>
</dbReference>